<comment type="similarity">
    <text evidence="1">Belongs to the universal stress protein A family.</text>
</comment>
<accession>A0ABQ6A119</accession>
<dbReference type="PANTHER" id="PTHR46268">
    <property type="entry name" value="STRESS RESPONSE PROTEIN NHAX"/>
    <property type="match status" value="1"/>
</dbReference>
<dbReference type="Proteomes" id="UP001156641">
    <property type="component" value="Unassembled WGS sequence"/>
</dbReference>
<dbReference type="RefSeq" id="WP_284255999.1">
    <property type="nucleotide sequence ID" value="NZ_BSOS01000005.1"/>
</dbReference>
<sequence length="289" mass="30761">MSVRKFLLPVSSSASAEAALHAGLMLAKMWNAHLEVLYISADSREIVPIAGEGLSGAMIEEMMSATERESGSRAASLRELFYAVTEEQVVTVGDALPGRNEPSASFTTMTGREDQVVAHRARLSDLTIVPHPLAGEDVAAADALHAVIFDSGRPVLLAPVVPPESIGKRIAIAWNGTAFAASALASAMPFVRQAEAVCILHSPEYFRPGPSAVEVAEYISHHGVTAEIRTFYPRNRVVGAGLLAGAVEFGADMMTMGAYSTTSRLRQLILGGVTRHVLENATLPVLMNR</sequence>
<evidence type="ECO:0000256" key="1">
    <source>
        <dbReference type="ARBA" id="ARBA00008791"/>
    </source>
</evidence>
<dbReference type="InterPro" id="IPR006015">
    <property type="entry name" value="Universal_stress_UspA"/>
</dbReference>
<reference evidence="3" key="1">
    <citation type="journal article" date="2019" name="Int. J. Syst. Evol. Microbiol.">
        <title>The Global Catalogue of Microorganisms (GCM) 10K type strain sequencing project: providing services to taxonomists for standard genome sequencing and annotation.</title>
        <authorList>
            <consortium name="The Broad Institute Genomics Platform"/>
            <consortium name="The Broad Institute Genome Sequencing Center for Infectious Disease"/>
            <person name="Wu L."/>
            <person name="Ma J."/>
        </authorList>
    </citation>
    <scope>NUCLEOTIDE SEQUENCE [LARGE SCALE GENOMIC DNA]</scope>
    <source>
        <strain evidence="3">NBRC 112502</strain>
    </source>
</reference>
<dbReference type="Gene3D" id="3.40.50.12370">
    <property type="match status" value="1"/>
</dbReference>
<gene>
    <name evidence="2" type="ORF">GCM10010909_01790</name>
</gene>
<keyword evidence="3" id="KW-1185">Reference proteome</keyword>
<dbReference type="PRINTS" id="PR01438">
    <property type="entry name" value="UNVRSLSTRESS"/>
</dbReference>
<name>A0ABQ6A119_9PROT</name>
<evidence type="ECO:0000313" key="3">
    <source>
        <dbReference type="Proteomes" id="UP001156641"/>
    </source>
</evidence>
<proteinExistence type="inferred from homology"/>
<evidence type="ECO:0000313" key="2">
    <source>
        <dbReference type="EMBL" id="GLR65501.1"/>
    </source>
</evidence>
<protein>
    <submittedName>
        <fullName evidence="2">Universal stress protein UspA</fullName>
    </submittedName>
</protein>
<comment type="caution">
    <text evidence="2">The sequence shown here is derived from an EMBL/GenBank/DDBJ whole genome shotgun (WGS) entry which is preliminary data.</text>
</comment>
<organism evidence="2 3">
    <name type="scientific">Acidocella aquatica</name>
    <dbReference type="NCBI Taxonomy" id="1922313"/>
    <lineage>
        <taxon>Bacteria</taxon>
        <taxon>Pseudomonadati</taxon>
        <taxon>Pseudomonadota</taxon>
        <taxon>Alphaproteobacteria</taxon>
        <taxon>Acetobacterales</taxon>
        <taxon>Acidocellaceae</taxon>
        <taxon>Acidocella</taxon>
    </lineage>
</organism>
<dbReference type="EMBL" id="BSOS01000005">
    <property type="protein sequence ID" value="GLR65501.1"/>
    <property type="molecule type" value="Genomic_DNA"/>
</dbReference>
<dbReference type="SUPFAM" id="SSF52402">
    <property type="entry name" value="Adenine nucleotide alpha hydrolases-like"/>
    <property type="match status" value="2"/>
</dbReference>
<dbReference type="PANTHER" id="PTHR46268:SF15">
    <property type="entry name" value="UNIVERSAL STRESS PROTEIN HP_0031"/>
    <property type="match status" value="1"/>
</dbReference>